<evidence type="ECO:0008006" key="5">
    <source>
        <dbReference type="Google" id="ProtNLM"/>
    </source>
</evidence>
<feature type="region of interest" description="Disordered" evidence="1">
    <location>
        <begin position="59"/>
        <end position="124"/>
    </location>
</feature>
<reference evidence="3 4" key="1">
    <citation type="submission" date="2018-05" db="EMBL/GenBank/DDBJ databases">
        <title>Integrated omic analyses show evidence that a Ca. Accumulibacter phosphatis strain performs denitrification under micro-aerobic conditions.</title>
        <authorList>
            <person name="Camejo P.Y."/>
            <person name="Katherine M.D."/>
            <person name="Daniel N.R."/>
        </authorList>
    </citation>
    <scope>NUCLEOTIDE SEQUENCE [LARGE SCALE GENOMIC DNA]</scope>
    <source>
        <strain evidence="3">UW-LDO-IC</strain>
    </source>
</reference>
<feature type="signal peptide" evidence="2">
    <location>
        <begin position="1"/>
        <end position="24"/>
    </location>
</feature>
<dbReference type="EMBL" id="QPGA01000015">
    <property type="protein sequence ID" value="RDE50733.1"/>
    <property type="molecule type" value="Genomic_DNA"/>
</dbReference>
<accession>A0A369XKS3</accession>
<proteinExistence type="predicted"/>
<feature type="compositionally biased region" description="Gly residues" evidence="1">
    <location>
        <begin position="98"/>
        <end position="124"/>
    </location>
</feature>
<feature type="chain" id="PRO_5016769169" description="DUF4148 domain-containing protein" evidence="2">
    <location>
        <begin position="25"/>
        <end position="124"/>
    </location>
</feature>
<evidence type="ECO:0000313" key="4">
    <source>
        <dbReference type="Proteomes" id="UP000253831"/>
    </source>
</evidence>
<evidence type="ECO:0000313" key="3">
    <source>
        <dbReference type="EMBL" id="RDE50733.1"/>
    </source>
</evidence>
<sequence>MKRKTLVLSALVSALSLSAGYALAADPQAAKEKAQVQTQEQVYGSQLMTQDEQVAYRAKMRATKTTEEREQLRTQHHEQMQERAKARGVTLPAEPPARGGGMGPGGGGMGPGGGGMGPGGGRGF</sequence>
<feature type="compositionally biased region" description="Basic and acidic residues" evidence="1">
    <location>
        <begin position="64"/>
        <end position="85"/>
    </location>
</feature>
<dbReference type="Proteomes" id="UP000253831">
    <property type="component" value="Unassembled WGS sequence"/>
</dbReference>
<protein>
    <recommendedName>
        <fullName evidence="5">DUF4148 domain-containing protein</fullName>
    </recommendedName>
</protein>
<gene>
    <name evidence="3" type="ORF">DVS81_09710</name>
</gene>
<name>A0A369XKS3_9PROT</name>
<comment type="caution">
    <text evidence="3">The sequence shown here is derived from an EMBL/GenBank/DDBJ whole genome shotgun (WGS) entry which is preliminary data.</text>
</comment>
<dbReference type="AlphaFoldDB" id="A0A369XKS3"/>
<evidence type="ECO:0000256" key="1">
    <source>
        <dbReference type="SAM" id="MobiDB-lite"/>
    </source>
</evidence>
<keyword evidence="2" id="KW-0732">Signal</keyword>
<organism evidence="3 4">
    <name type="scientific">Candidatus Accumulibacter meliphilus</name>
    <dbReference type="NCBI Taxonomy" id="2211374"/>
    <lineage>
        <taxon>Bacteria</taxon>
        <taxon>Pseudomonadati</taxon>
        <taxon>Pseudomonadota</taxon>
        <taxon>Betaproteobacteria</taxon>
        <taxon>Candidatus Accumulibacter</taxon>
    </lineage>
</organism>
<evidence type="ECO:0000256" key="2">
    <source>
        <dbReference type="SAM" id="SignalP"/>
    </source>
</evidence>